<reference evidence="1" key="2">
    <citation type="submission" date="2020-09" db="EMBL/GenBank/DDBJ databases">
        <authorList>
            <person name="Sun Q."/>
            <person name="Zhou Y."/>
        </authorList>
    </citation>
    <scope>NUCLEOTIDE SEQUENCE</scope>
    <source>
        <strain evidence="1">CGMCC 1.15290</strain>
    </source>
</reference>
<gene>
    <name evidence="1" type="ORF">GCM10011379_42420</name>
</gene>
<name>A0A917J426_9BACT</name>
<keyword evidence="2" id="KW-1185">Reference proteome</keyword>
<sequence length="90" mass="10620">MAIVFNRTVFLHGVSAEAFLKNTSWLRHEVCHIQQYRKYTFPGFILLYLLQCLRHGYYNNRFEKEARAAERDTAILHNVVCHIQGRKPGL</sequence>
<comment type="caution">
    <text evidence="1">The sequence shown here is derived from an EMBL/GenBank/DDBJ whole genome shotgun (WGS) entry which is preliminary data.</text>
</comment>
<reference evidence="1" key="1">
    <citation type="journal article" date="2014" name="Int. J. Syst. Evol. Microbiol.">
        <title>Complete genome sequence of Corynebacterium casei LMG S-19264T (=DSM 44701T), isolated from a smear-ripened cheese.</title>
        <authorList>
            <consortium name="US DOE Joint Genome Institute (JGI-PGF)"/>
            <person name="Walter F."/>
            <person name="Albersmeier A."/>
            <person name="Kalinowski J."/>
            <person name="Ruckert C."/>
        </authorList>
    </citation>
    <scope>NUCLEOTIDE SEQUENCE</scope>
    <source>
        <strain evidence="1">CGMCC 1.15290</strain>
    </source>
</reference>
<dbReference type="EMBL" id="BMIB01000004">
    <property type="protein sequence ID" value="GGH76892.1"/>
    <property type="molecule type" value="Genomic_DNA"/>
</dbReference>
<dbReference type="Proteomes" id="UP000627292">
    <property type="component" value="Unassembled WGS sequence"/>
</dbReference>
<organism evidence="1 2">
    <name type="scientific">Filimonas zeae</name>
    <dbReference type="NCBI Taxonomy" id="1737353"/>
    <lineage>
        <taxon>Bacteria</taxon>
        <taxon>Pseudomonadati</taxon>
        <taxon>Bacteroidota</taxon>
        <taxon>Chitinophagia</taxon>
        <taxon>Chitinophagales</taxon>
        <taxon>Chitinophagaceae</taxon>
        <taxon>Filimonas</taxon>
    </lineage>
</organism>
<evidence type="ECO:0008006" key="3">
    <source>
        <dbReference type="Google" id="ProtNLM"/>
    </source>
</evidence>
<protein>
    <recommendedName>
        <fullName evidence="3">DUF4157 domain-containing protein</fullName>
    </recommendedName>
</protein>
<accession>A0A917J426</accession>
<dbReference type="AlphaFoldDB" id="A0A917J426"/>
<evidence type="ECO:0000313" key="1">
    <source>
        <dbReference type="EMBL" id="GGH76892.1"/>
    </source>
</evidence>
<evidence type="ECO:0000313" key="2">
    <source>
        <dbReference type="Proteomes" id="UP000627292"/>
    </source>
</evidence>
<proteinExistence type="predicted"/>